<evidence type="ECO:0000256" key="12">
    <source>
        <dbReference type="ARBA" id="ARBA00023180"/>
    </source>
</evidence>
<dbReference type="SUPFAM" id="SSF81321">
    <property type="entry name" value="Family A G protein-coupled receptor-like"/>
    <property type="match status" value="1"/>
</dbReference>
<evidence type="ECO:0000256" key="11">
    <source>
        <dbReference type="ARBA" id="ARBA00023170"/>
    </source>
</evidence>
<evidence type="ECO:0000256" key="15">
    <source>
        <dbReference type="SAM" id="Phobius"/>
    </source>
</evidence>
<dbReference type="PROSITE" id="PS00237">
    <property type="entry name" value="G_PROTEIN_RECEP_F1_1"/>
    <property type="match status" value="1"/>
</dbReference>
<keyword evidence="9 15" id="KW-0472">Membrane</keyword>
<dbReference type="PRINTS" id="PR01527">
    <property type="entry name" value="LPARECEPTOR"/>
</dbReference>
<keyword evidence="17" id="KW-1185">Reference proteome</keyword>
<dbReference type="Gene3D" id="1.20.1070.10">
    <property type="entry name" value="Rhodopsin 7-helix transmembrane proteins"/>
    <property type="match status" value="1"/>
</dbReference>
<dbReference type="InterPro" id="IPR004065">
    <property type="entry name" value="LPA_rcpt"/>
</dbReference>
<dbReference type="InterPro" id="IPR002277">
    <property type="entry name" value="LPA_rcpt_EDG2"/>
</dbReference>
<dbReference type="InterPro" id="IPR000276">
    <property type="entry name" value="GPCR_Rhodpsn"/>
</dbReference>
<keyword evidence="5 14" id="KW-0812">Transmembrane</keyword>
<evidence type="ECO:0000256" key="2">
    <source>
        <dbReference type="ARBA" id="ARBA00004241"/>
    </source>
</evidence>
<keyword evidence="8 14" id="KW-0297">G-protein coupled receptor</keyword>
<dbReference type="Proteomes" id="UP001318040">
    <property type="component" value="Unplaced"/>
</dbReference>
<dbReference type="GO" id="GO:0005886">
    <property type="term" value="C:plasma membrane"/>
    <property type="evidence" value="ECO:0007669"/>
    <property type="project" value="UniProtKB-SubCell"/>
</dbReference>
<comment type="similarity">
    <text evidence="14">Belongs to the G-protein coupled receptor 1 family.</text>
</comment>
<feature type="domain" description="G-protein coupled receptors family 1 profile" evidence="16">
    <location>
        <begin position="48"/>
        <end position="293"/>
    </location>
</feature>
<comment type="subcellular location">
    <subcellularLocation>
        <location evidence="3">Cell membrane</location>
        <topology evidence="3">Multi-pass membrane protein</topology>
    </subcellularLocation>
    <subcellularLocation>
        <location evidence="2">Cell surface</location>
    </subcellularLocation>
    <subcellularLocation>
        <location evidence="1">Endosome</location>
    </subcellularLocation>
</comment>
<evidence type="ECO:0000256" key="4">
    <source>
        <dbReference type="ARBA" id="ARBA00022475"/>
    </source>
</evidence>
<evidence type="ECO:0000256" key="10">
    <source>
        <dbReference type="ARBA" id="ARBA00023157"/>
    </source>
</evidence>
<name>A0AAJ7WJP4_PETMA</name>
<dbReference type="InterPro" id="IPR017452">
    <property type="entry name" value="GPCR_Rhodpsn_7TM"/>
</dbReference>
<dbReference type="PRINTS" id="PR01148">
    <property type="entry name" value="EDG2RECEPTOR"/>
</dbReference>
<keyword evidence="10" id="KW-1015">Disulfide bond</keyword>
<keyword evidence="7 15" id="KW-1133">Transmembrane helix</keyword>
<keyword evidence="6" id="KW-0967">Endosome</keyword>
<keyword evidence="13 14" id="KW-0807">Transducer</keyword>
<protein>
    <submittedName>
        <fullName evidence="18">Lysophosphatidic acid receptor 1-A-like isoform X2</fullName>
    </submittedName>
</protein>
<evidence type="ECO:0000256" key="3">
    <source>
        <dbReference type="ARBA" id="ARBA00004651"/>
    </source>
</evidence>
<dbReference type="Pfam" id="PF00001">
    <property type="entry name" value="7tm_1"/>
    <property type="match status" value="1"/>
</dbReference>
<dbReference type="PANTHER" id="PTHR22750">
    <property type="entry name" value="G-PROTEIN COUPLED RECEPTOR"/>
    <property type="match status" value="1"/>
</dbReference>
<dbReference type="AlphaFoldDB" id="A0AAJ7WJP4"/>
<gene>
    <name evidence="18" type="primary">LOC116937317</name>
</gene>
<keyword evidence="12" id="KW-0325">Glycoprotein</keyword>
<evidence type="ECO:0000313" key="18">
    <source>
        <dbReference type="RefSeq" id="XP_032800269.1"/>
    </source>
</evidence>
<evidence type="ECO:0000256" key="14">
    <source>
        <dbReference type="RuleBase" id="RU000688"/>
    </source>
</evidence>
<evidence type="ECO:0000256" key="5">
    <source>
        <dbReference type="ARBA" id="ARBA00022692"/>
    </source>
</evidence>
<dbReference type="FunFam" id="1.20.1070.10:FF:000025">
    <property type="entry name" value="Lysophosphatidic acid receptor 1"/>
    <property type="match status" value="1"/>
</dbReference>
<dbReference type="PRINTS" id="PR00237">
    <property type="entry name" value="GPCRRHODOPSN"/>
</dbReference>
<evidence type="ECO:0000256" key="1">
    <source>
        <dbReference type="ARBA" id="ARBA00004177"/>
    </source>
</evidence>
<dbReference type="GO" id="GO:0009986">
    <property type="term" value="C:cell surface"/>
    <property type="evidence" value="ECO:0007669"/>
    <property type="project" value="UniProtKB-SubCell"/>
</dbReference>
<evidence type="ECO:0000256" key="9">
    <source>
        <dbReference type="ARBA" id="ARBA00023136"/>
    </source>
</evidence>
<dbReference type="GO" id="GO:0005768">
    <property type="term" value="C:endosome"/>
    <property type="evidence" value="ECO:0007669"/>
    <property type="project" value="UniProtKB-SubCell"/>
</dbReference>
<evidence type="ECO:0000313" key="17">
    <source>
        <dbReference type="Proteomes" id="UP001318040"/>
    </source>
</evidence>
<feature type="transmembrane region" description="Helical" evidence="15">
    <location>
        <begin position="32"/>
        <end position="59"/>
    </location>
</feature>
<feature type="transmembrane region" description="Helical" evidence="15">
    <location>
        <begin position="188"/>
        <end position="215"/>
    </location>
</feature>
<dbReference type="PROSITE" id="PS50262">
    <property type="entry name" value="G_PROTEIN_RECEP_F1_2"/>
    <property type="match status" value="1"/>
</dbReference>
<organism evidence="17 18">
    <name type="scientific">Petromyzon marinus</name>
    <name type="common">Sea lamprey</name>
    <dbReference type="NCBI Taxonomy" id="7757"/>
    <lineage>
        <taxon>Eukaryota</taxon>
        <taxon>Metazoa</taxon>
        <taxon>Chordata</taxon>
        <taxon>Craniata</taxon>
        <taxon>Vertebrata</taxon>
        <taxon>Cyclostomata</taxon>
        <taxon>Hyperoartia</taxon>
        <taxon>Petromyzontiformes</taxon>
        <taxon>Petromyzontidae</taxon>
        <taxon>Petromyzon</taxon>
    </lineage>
</organism>
<accession>A0AAJ7WJP4</accession>
<keyword evidence="4" id="KW-1003">Cell membrane</keyword>
<feature type="transmembrane region" description="Helical" evidence="15">
    <location>
        <begin position="236"/>
        <end position="262"/>
    </location>
</feature>
<sequence length="356" mass="39749">MGQSDCHHNETITFFYTNIKRPLYDEWSGTSMLVMVLGITMCLFIMLANVLVMLAVYINKKRHHPIYFLMANLAVADFFAGAAYVYLMFNTGPNTHKLSLPTWMLREGLINTSLTASVASLLAIAIERHITVFRMQMHSRMSERRVAVVIAIIWLVSIITGAIPSMGWNCICNISTCSTMAPLYSTSYVIFWAGSNLSTFLIMVGLYGHIFVHVWRNTIPVPPNTSRSTQRKKATMSLLITVTIMLGAFIVCWTPGLVILLLDSFCSDCNVLGFDKYFLLIAELNSAMNPIIYLIRDEEMVATLQRILCCQKAEAIIANGSDNVSNKSTSTANHNLVTPISHVTTTSAMKMNQFVV</sequence>
<reference evidence="18" key="1">
    <citation type="submission" date="2025-08" db="UniProtKB">
        <authorList>
            <consortium name="RefSeq"/>
        </authorList>
    </citation>
    <scope>IDENTIFICATION</scope>
    <source>
        <tissue evidence="18">Sperm</tissue>
    </source>
</reference>
<feature type="transmembrane region" description="Helical" evidence="15">
    <location>
        <begin position="109"/>
        <end position="126"/>
    </location>
</feature>
<dbReference type="GO" id="GO:0070915">
    <property type="term" value="F:lysophosphatidic acid receptor activity"/>
    <property type="evidence" value="ECO:0007669"/>
    <property type="project" value="InterPro"/>
</dbReference>
<evidence type="ECO:0000256" key="8">
    <source>
        <dbReference type="ARBA" id="ARBA00023040"/>
    </source>
</evidence>
<keyword evidence="11 14" id="KW-0675">Receptor</keyword>
<feature type="transmembrane region" description="Helical" evidence="15">
    <location>
        <begin position="146"/>
        <end position="168"/>
    </location>
</feature>
<proteinExistence type="inferred from homology"/>
<evidence type="ECO:0000256" key="13">
    <source>
        <dbReference type="ARBA" id="ARBA00023224"/>
    </source>
</evidence>
<dbReference type="RefSeq" id="XP_032800269.1">
    <property type="nucleotide sequence ID" value="XM_032944378.1"/>
</dbReference>
<evidence type="ECO:0000256" key="6">
    <source>
        <dbReference type="ARBA" id="ARBA00022753"/>
    </source>
</evidence>
<evidence type="ECO:0000259" key="16">
    <source>
        <dbReference type="PROSITE" id="PS50262"/>
    </source>
</evidence>
<feature type="transmembrane region" description="Helical" evidence="15">
    <location>
        <begin position="66"/>
        <end position="89"/>
    </location>
</feature>
<evidence type="ECO:0000256" key="7">
    <source>
        <dbReference type="ARBA" id="ARBA00022989"/>
    </source>
</evidence>